<dbReference type="AlphaFoldDB" id="A0A9R1W5D0"/>
<reference evidence="1 2" key="1">
    <citation type="journal article" date="2017" name="Nat. Commun.">
        <title>Genome assembly with in vitro proximity ligation data and whole-genome triplication in lettuce.</title>
        <authorList>
            <person name="Reyes-Chin-Wo S."/>
            <person name="Wang Z."/>
            <person name="Yang X."/>
            <person name="Kozik A."/>
            <person name="Arikit S."/>
            <person name="Song C."/>
            <person name="Xia L."/>
            <person name="Froenicke L."/>
            <person name="Lavelle D.O."/>
            <person name="Truco M.J."/>
            <person name="Xia R."/>
            <person name="Zhu S."/>
            <person name="Xu C."/>
            <person name="Xu H."/>
            <person name="Xu X."/>
            <person name="Cox K."/>
            <person name="Korf I."/>
            <person name="Meyers B.C."/>
            <person name="Michelmore R.W."/>
        </authorList>
    </citation>
    <scope>NUCLEOTIDE SEQUENCE [LARGE SCALE GENOMIC DNA]</scope>
    <source>
        <strain evidence="2">cv. Salinas</strain>
        <tissue evidence="1">Seedlings</tissue>
    </source>
</reference>
<gene>
    <name evidence="1" type="ORF">LSAT_V11C300143790</name>
</gene>
<evidence type="ECO:0000313" key="2">
    <source>
        <dbReference type="Proteomes" id="UP000235145"/>
    </source>
</evidence>
<sequence>MKCQVTCSKQCVVENCNCNALSDFFSPTFLERLGLDTGSTVTLDGLDVQVKGCAMILMRVVRFMMNALRKEVLSENLLEFIAYLF</sequence>
<comment type="caution">
    <text evidence="1">The sequence shown here is derived from an EMBL/GenBank/DDBJ whole genome shotgun (WGS) entry which is preliminary data.</text>
</comment>
<organism evidence="1 2">
    <name type="scientific">Lactuca sativa</name>
    <name type="common">Garden lettuce</name>
    <dbReference type="NCBI Taxonomy" id="4236"/>
    <lineage>
        <taxon>Eukaryota</taxon>
        <taxon>Viridiplantae</taxon>
        <taxon>Streptophyta</taxon>
        <taxon>Embryophyta</taxon>
        <taxon>Tracheophyta</taxon>
        <taxon>Spermatophyta</taxon>
        <taxon>Magnoliopsida</taxon>
        <taxon>eudicotyledons</taxon>
        <taxon>Gunneridae</taxon>
        <taxon>Pentapetalae</taxon>
        <taxon>asterids</taxon>
        <taxon>campanulids</taxon>
        <taxon>Asterales</taxon>
        <taxon>Asteraceae</taxon>
        <taxon>Cichorioideae</taxon>
        <taxon>Cichorieae</taxon>
        <taxon>Lactucinae</taxon>
        <taxon>Lactuca</taxon>
    </lineage>
</organism>
<dbReference type="Proteomes" id="UP000235145">
    <property type="component" value="Unassembled WGS sequence"/>
</dbReference>
<name>A0A9R1W5D0_LACSA</name>
<protein>
    <submittedName>
        <fullName evidence="1">Uncharacterized protein</fullName>
    </submittedName>
</protein>
<dbReference type="EMBL" id="NBSK02000003">
    <property type="protein sequence ID" value="KAJ0218866.1"/>
    <property type="molecule type" value="Genomic_DNA"/>
</dbReference>
<proteinExistence type="predicted"/>
<accession>A0A9R1W5D0</accession>
<keyword evidence="2" id="KW-1185">Reference proteome</keyword>
<evidence type="ECO:0000313" key="1">
    <source>
        <dbReference type="EMBL" id="KAJ0218866.1"/>
    </source>
</evidence>